<dbReference type="CDD" id="cd03801">
    <property type="entry name" value="GT4_PimA-like"/>
    <property type="match status" value="1"/>
</dbReference>
<evidence type="ECO:0000256" key="2">
    <source>
        <dbReference type="ARBA" id="ARBA00022679"/>
    </source>
</evidence>
<accession>A0A2W7KQ14</accession>
<feature type="domain" description="Glycosyl transferase family 1" evidence="3">
    <location>
        <begin position="178"/>
        <end position="338"/>
    </location>
</feature>
<evidence type="ECO:0000256" key="1">
    <source>
        <dbReference type="ARBA" id="ARBA00022676"/>
    </source>
</evidence>
<evidence type="ECO:0000313" key="5">
    <source>
        <dbReference type="EMBL" id="PZW50425.1"/>
    </source>
</evidence>
<dbReference type="Pfam" id="PF00534">
    <property type="entry name" value="Glycos_transf_1"/>
    <property type="match status" value="1"/>
</dbReference>
<dbReference type="InterPro" id="IPR028098">
    <property type="entry name" value="Glyco_trans_4-like_N"/>
</dbReference>
<keyword evidence="2 5" id="KW-0808">Transferase</keyword>
<keyword evidence="6" id="KW-1185">Reference proteome</keyword>
<protein>
    <submittedName>
        <fullName evidence="5">Phosphatidylinositol alpha-1,6-mannosyltransferase</fullName>
    </submittedName>
</protein>
<dbReference type="PANTHER" id="PTHR12526:SF510">
    <property type="entry name" value="D-INOSITOL 3-PHOSPHATE GLYCOSYLTRANSFERASE"/>
    <property type="match status" value="1"/>
</dbReference>
<dbReference type="AlphaFoldDB" id="A0A2W7KQ14"/>
<dbReference type="InterPro" id="IPR001296">
    <property type="entry name" value="Glyco_trans_1"/>
</dbReference>
<name>A0A2W7KQ14_9PROT</name>
<dbReference type="Pfam" id="PF13439">
    <property type="entry name" value="Glyco_transf_4"/>
    <property type="match status" value="1"/>
</dbReference>
<gene>
    <name evidence="5" type="ORF">C8P66_102113</name>
</gene>
<dbReference type="OrthoDB" id="186663at2"/>
<dbReference type="PANTHER" id="PTHR12526">
    <property type="entry name" value="GLYCOSYLTRANSFERASE"/>
    <property type="match status" value="1"/>
</dbReference>
<evidence type="ECO:0000313" key="6">
    <source>
        <dbReference type="Proteomes" id="UP000249688"/>
    </source>
</evidence>
<organism evidence="5 6">
    <name type="scientific">Humitalea rosea</name>
    <dbReference type="NCBI Taxonomy" id="990373"/>
    <lineage>
        <taxon>Bacteria</taxon>
        <taxon>Pseudomonadati</taxon>
        <taxon>Pseudomonadota</taxon>
        <taxon>Alphaproteobacteria</taxon>
        <taxon>Acetobacterales</taxon>
        <taxon>Roseomonadaceae</taxon>
        <taxon>Humitalea</taxon>
    </lineage>
</organism>
<feature type="domain" description="Glycosyltransferase subfamily 4-like N-terminal" evidence="4">
    <location>
        <begin position="41"/>
        <end position="159"/>
    </location>
</feature>
<dbReference type="Proteomes" id="UP000249688">
    <property type="component" value="Unassembled WGS sequence"/>
</dbReference>
<keyword evidence="1 5" id="KW-0328">Glycosyltransferase</keyword>
<dbReference type="Gene3D" id="3.40.50.2000">
    <property type="entry name" value="Glycogen Phosphorylase B"/>
    <property type="match status" value="2"/>
</dbReference>
<dbReference type="RefSeq" id="WP_111396577.1">
    <property type="nucleotide sequence ID" value="NZ_QKYU01000002.1"/>
</dbReference>
<proteinExistence type="predicted"/>
<evidence type="ECO:0000259" key="4">
    <source>
        <dbReference type="Pfam" id="PF13439"/>
    </source>
</evidence>
<reference evidence="5 6" key="1">
    <citation type="submission" date="2018-06" db="EMBL/GenBank/DDBJ databases">
        <title>Genomic Encyclopedia of Archaeal and Bacterial Type Strains, Phase II (KMG-II): from individual species to whole genera.</title>
        <authorList>
            <person name="Goeker M."/>
        </authorList>
    </citation>
    <scope>NUCLEOTIDE SEQUENCE [LARGE SCALE GENOMIC DNA]</scope>
    <source>
        <strain evidence="5 6">DSM 24525</strain>
    </source>
</reference>
<sequence>MILLVTQCFPPDPGGIEALMGGIATHLAPVSVLADHIRKGGAEWVAPPFALRRFGGPKPLRRWHKAWAIRRRLGQGDITAIIADTWKSLELIPPTSLPVAVLTYGTEFPARLTARKRRRIEAALGRATRVIAISRYTADLVGPYVPPGRLAIINPPIPPQPEPSATALAEVAAQVAGRGPVLLTLARLEARKGIDQVIRALPGLRMAHPGILYLVAGGGEDEARLRALAAAEGVSDRVLFLGRVDEAAKAALYRSADLFVMPNRREGNSVEGYGLVFLEAGWHGLPSVAGRDGGAGDAVLAGETGLLCDGADAADVAATLGRLLGDAASLAEMGRKAQAFARGPRQWAEVAPQFLAALTGR</sequence>
<evidence type="ECO:0000259" key="3">
    <source>
        <dbReference type="Pfam" id="PF00534"/>
    </source>
</evidence>
<comment type="caution">
    <text evidence="5">The sequence shown here is derived from an EMBL/GenBank/DDBJ whole genome shotgun (WGS) entry which is preliminary data.</text>
</comment>
<dbReference type="GO" id="GO:0016757">
    <property type="term" value="F:glycosyltransferase activity"/>
    <property type="evidence" value="ECO:0007669"/>
    <property type="project" value="UniProtKB-KW"/>
</dbReference>
<dbReference type="SUPFAM" id="SSF53756">
    <property type="entry name" value="UDP-Glycosyltransferase/glycogen phosphorylase"/>
    <property type="match status" value="1"/>
</dbReference>
<dbReference type="EMBL" id="QKYU01000002">
    <property type="protein sequence ID" value="PZW50425.1"/>
    <property type="molecule type" value="Genomic_DNA"/>
</dbReference>